<dbReference type="InterPro" id="IPR005467">
    <property type="entry name" value="His_kinase_dom"/>
</dbReference>
<keyword evidence="12" id="KW-0902">Two-component regulatory system</keyword>
<dbReference type="Gene3D" id="3.30.565.10">
    <property type="entry name" value="Histidine kinase-like ATPase, C-terminal domain"/>
    <property type="match status" value="1"/>
</dbReference>
<dbReference type="SUPFAM" id="SSF55874">
    <property type="entry name" value="ATPase domain of HSP90 chaperone/DNA topoisomerase II/histidine kinase"/>
    <property type="match status" value="1"/>
</dbReference>
<name>A0ABV5BAC0_9BACL</name>
<evidence type="ECO:0000313" key="17">
    <source>
        <dbReference type="EMBL" id="MFB5682638.1"/>
    </source>
</evidence>
<dbReference type="Gene3D" id="6.10.340.10">
    <property type="match status" value="1"/>
</dbReference>
<dbReference type="RefSeq" id="WP_375526390.1">
    <property type="nucleotide sequence ID" value="NZ_JBHILM010000019.1"/>
</dbReference>
<dbReference type="PRINTS" id="PR00344">
    <property type="entry name" value="BCTRLSENSOR"/>
</dbReference>
<dbReference type="GO" id="GO:0005524">
    <property type="term" value="F:ATP binding"/>
    <property type="evidence" value="ECO:0007669"/>
    <property type="project" value="UniProtKB-KW"/>
</dbReference>
<keyword evidence="5" id="KW-0597">Phosphoprotein</keyword>
<comment type="subcellular location">
    <subcellularLocation>
        <location evidence="2">Cell membrane</location>
        <topology evidence="2">Multi-pass membrane protein</topology>
    </subcellularLocation>
</comment>
<dbReference type="SMART" id="SM00388">
    <property type="entry name" value="HisKA"/>
    <property type="match status" value="1"/>
</dbReference>
<dbReference type="SMART" id="SM00387">
    <property type="entry name" value="HATPase_c"/>
    <property type="match status" value="1"/>
</dbReference>
<dbReference type="EMBL" id="JBHILM010000019">
    <property type="protein sequence ID" value="MFB5682638.1"/>
    <property type="molecule type" value="Genomic_DNA"/>
</dbReference>
<dbReference type="InterPro" id="IPR036097">
    <property type="entry name" value="HisK_dim/P_sf"/>
</dbReference>
<evidence type="ECO:0000256" key="8">
    <source>
        <dbReference type="ARBA" id="ARBA00022741"/>
    </source>
</evidence>
<dbReference type="InterPro" id="IPR036890">
    <property type="entry name" value="HATPase_C_sf"/>
</dbReference>
<evidence type="ECO:0000259" key="16">
    <source>
        <dbReference type="PROSITE" id="PS50885"/>
    </source>
</evidence>
<dbReference type="SUPFAM" id="SSF158472">
    <property type="entry name" value="HAMP domain-like"/>
    <property type="match status" value="1"/>
</dbReference>
<dbReference type="InterPro" id="IPR003594">
    <property type="entry name" value="HATPase_dom"/>
</dbReference>
<evidence type="ECO:0000256" key="12">
    <source>
        <dbReference type="ARBA" id="ARBA00023012"/>
    </source>
</evidence>
<dbReference type="Pfam" id="PF00512">
    <property type="entry name" value="HisKA"/>
    <property type="match status" value="1"/>
</dbReference>
<evidence type="ECO:0000256" key="9">
    <source>
        <dbReference type="ARBA" id="ARBA00022777"/>
    </source>
</evidence>
<sequence>MKLRVWFMTAFLIVMLLPAAAIYTYYLLLSHLDQQQNVQENLDVLGRVGQIESRLQEGELYQIQSGSRYEEVQKLADESVKIKLYRYDGIMLFTSAPDTFHSPLLRENQQQLYSHLYELQKNHRSYSLKKPVFDGSRLIGFYQITVAREQWLQGVSQRTFWLTAFLLFFFLILYGVVIYIVHRKIARPIRLLMKQMTSFAEERAVEPIPHRTRDEIGELIAHFAKMREQVLQTREAVKAEQREKEYIVASLSHDLKTPLTVIRAYAELLKRNDTASAKERAEHLSILLDKTDYMKQLVDDLTMYSAMRSADYVMELTEVDGEELFEMLLSGYEELCANHGFRFQQEMCVSGTYLVNVPQMIRVVDNLMNNANRHTRPQGAIGLAAVSAACDLPAWVFPAFQAELSAWRGSGVVLLVQNEGEAIPVHAQEKVFEPFYQMDGARTKKKNGQSGLGLSIASIIMNRHGGDIRLWSEPGYGTLVACRLPEHAGEAETRRG</sequence>
<evidence type="ECO:0000256" key="6">
    <source>
        <dbReference type="ARBA" id="ARBA00022679"/>
    </source>
</evidence>
<dbReference type="Proteomes" id="UP001580407">
    <property type="component" value="Unassembled WGS sequence"/>
</dbReference>
<feature type="domain" description="Histidine kinase" evidence="15">
    <location>
        <begin position="250"/>
        <end position="488"/>
    </location>
</feature>
<dbReference type="InterPro" id="IPR004358">
    <property type="entry name" value="Sig_transdc_His_kin-like_C"/>
</dbReference>
<dbReference type="Pfam" id="PF02518">
    <property type="entry name" value="HATPase_c"/>
    <property type="match status" value="1"/>
</dbReference>
<proteinExistence type="predicted"/>
<keyword evidence="6" id="KW-0808">Transferase</keyword>
<keyword evidence="7 14" id="KW-0812">Transmembrane</keyword>
<reference evidence="17 18" key="1">
    <citation type="submission" date="2024-09" db="EMBL/GenBank/DDBJ databases">
        <authorList>
            <person name="Ruan L."/>
        </authorList>
    </citation>
    <scope>NUCLEOTIDE SEQUENCE [LARGE SCALE GENOMIC DNA]</scope>
    <source>
        <strain evidence="17 18">D33</strain>
    </source>
</reference>
<evidence type="ECO:0000259" key="15">
    <source>
        <dbReference type="PROSITE" id="PS50109"/>
    </source>
</evidence>
<protein>
    <recommendedName>
        <fullName evidence="3">histidine kinase</fullName>
        <ecNumber evidence="3">2.7.13.3</ecNumber>
    </recommendedName>
</protein>
<evidence type="ECO:0000256" key="4">
    <source>
        <dbReference type="ARBA" id="ARBA00022475"/>
    </source>
</evidence>
<dbReference type="EC" id="2.7.13.3" evidence="3"/>
<evidence type="ECO:0000256" key="3">
    <source>
        <dbReference type="ARBA" id="ARBA00012438"/>
    </source>
</evidence>
<evidence type="ECO:0000256" key="2">
    <source>
        <dbReference type="ARBA" id="ARBA00004651"/>
    </source>
</evidence>
<evidence type="ECO:0000256" key="7">
    <source>
        <dbReference type="ARBA" id="ARBA00022692"/>
    </source>
</evidence>
<evidence type="ECO:0000256" key="13">
    <source>
        <dbReference type="ARBA" id="ARBA00023136"/>
    </source>
</evidence>
<dbReference type="InterPro" id="IPR003660">
    <property type="entry name" value="HAMP_dom"/>
</dbReference>
<organism evidence="17 18">
    <name type="scientific">Paenibacillus terreus</name>
    <dbReference type="NCBI Taxonomy" id="1387834"/>
    <lineage>
        <taxon>Bacteria</taxon>
        <taxon>Bacillati</taxon>
        <taxon>Bacillota</taxon>
        <taxon>Bacilli</taxon>
        <taxon>Bacillales</taxon>
        <taxon>Paenibacillaceae</taxon>
        <taxon>Paenibacillus</taxon>
    </lineage>
</organism>
<dbReference type="PROSITE" id="PS50885">
    <property type="entry name" value="HAMP"/>
    <property type="match status" value="1"/>
</dbReference>
<keyword evidence="8" id="KW-0547">Nucleotide-binding</keyword>
<gene>
    <name evidence="17" type="ORF">ACE3NQ_17110</name>
</gene>
<dbReference type="PROSITE" id="PS50109">
    <property type="entry name" value="HIS_KIN"/>
    <property type="match status" value="1"/>
</dbReference>
<keyword evidence="13 14" id="KW-0472">Membrane</keyword>
<dbReference type="SUPFAM" id="SSF47384">
    <property type="entry name" value="Homodimeric domain of signal transducing histidine kinase"/>
    <property type="match status" value="1"/>
</dbReference>
<dbReference type="InterPro" id="IPR050398">
    <property type="entry name" value="HssS/ArlS-like"/>
</dbReference>
<dbReference type="PANTHER" id="PTHR45528:SF8">
    <property type="entry name" value="HISTIDINE KINASE"/>
    <property type="match status" value="1"/>
</dbReference>
<dbReference type="Pfam" id="PF00672">
    <property type="entry name" value="HAMP"/>
    <property type="match status" value="1"/>
</dbReference>
<keyword evidence="18" id="KW-1185">Reference proteome</keyword>
<dbReference type="CDD" id="cd00082">
    <property type="entry name" value="HisKA"/>
    <property type="match status" value="1"/>
</dbReference>
<keyword evidence="4" id="KW-1003">Cell membrane</keyword>
<feature type="domain" description="HAMP" evidence="16">
    <location>
        <begin position="183"/>
        <end position="235"/>
    </location>
</feature>
<accession>A0ABV5BAC0</accession>
<evidence type="ECO:0000313" key="18">
    <source>
        <dbReference type="Proteomes" id="UP001580407"/>
    </source>
</evidence>
<keyword evidence="11 14" id="KW-1133">Transmembrane helix</keyword>
<evidence type="ECO:0000256" key="5">
    <source>
        <dbReference type="ARBA" id="ARBA00022553"/>
    </source>
</evidence>
<evidence type="ECO:0000256" key="1">
    <source>
        <dbReference type="ARBA" id="ARBA00000085"/>
    </source>
</evidence>
<dbReference type="CDD" id="cd06225">
    <property type="entry name" value="HAMP"/>
    <property type="match status" value="1"/>
</dbReference>
<dbReference type="InterPro" id="IPR003661">
    <property type="entry name" value="HisK_dim/P_dom"/>
</dbReference>
<comment type="caution">
    <text evidence="17">The sequence shown here is derived from an EMBL/GenBank/DDBJ whole genome shotgun (WGS) entry which is preliminary data.</text>
</comment>
<dbReference type="PANTHER" id="PTHR45528">
    <property type="entry name" value="SENSOR HISTIDINE KINASE CPXA"/>
    <property type="match status" value="1"/>
</dbReference>
<dbReference type="SMART" id="SM00304">
    <property type="entry name" value="HAMP"/>
    <property type="match status" value="1"/>
</dbReference>
<dbReference type="Gene3D" id="1.10.287.130">
    <property type="match status" value="1"/>
</dbReference>
<comment type="catalytic activity">
    <reaction evidence="1">
        <text>ATP + protein L-histidine = ADP + protein N-phospho-L-histidine.</text>
        <dbReference type="EC" id="2.7.13.3"/>
    </reaction>
</comment>
<dbReference type="CDD" id="cd00075">
    <property type="entry name" value="HATPase"/>
    <property type="match status" value="1"/>
</dbReference>
<evidence type="ECO:0000256" key="11">
    <source>
        <dbReference type="ARBA" id="ARBA00022989"/>
    </source>
</evidence>
<keyword evidence="10 17" id="KW-0067">ATP-binding</keyword>
<keyword evidence="9" id="KW-0418">Kinase</keyword>
<feature type="transmembrane region" description="Helical" evidence="14">
    <location>
        <begin position="160"/>
        <end position="181"/>
    </location>
</feature>
<evidence type="ECO:0000256" key="10">
    <source>
        <dbReference type="ARBA" id="ARBA00022840"/>
    </source>
</evidence>
<evidence type="ECO:0000256" key="14">
    <source>
        <dbReference type="SAM" id="Phobius"/>
    </source>
</evidence>